<dbReference type="EnsemblMetazoa" id="HelroT162532">
    <property type="protein sequence ID" value="HelroP162532"/>
    <property type="gene ID" value="HelroG162532"/>
</dbReference>
<dbReference type="EMBL" id="AMQM01001104">
    <property type="status" value="NOT_ANNOTATED_CDS"/>
    <property type="molecule type" value="Genomic_DNA"/>
</dbReference>
<evidence type="ECO:0000313" key="3">
    <source>
        <dbReference type="Proteomes" id="UP000015101"/>
    </source>
</evidence>
<accession>T1EST1</accession>
<name>T1EST1_HELRO</name>
<sequence length="137" mass="15509">MCKSDEMKSQTNITNKICIINNHSLLHQLASSGVAGRNDENTSKRKFNKPTLTFSTNPTNSCNTNPYRLGFFAEIVYNKQPDLLRPLLLIAGSVSNYELKLDMNIGSVCTFCYIHPDDVPHLFYCINDPTHFNAMNF</sequence>
<dbReference type="EMBL" id="KB097143">
    <property type="protein sequence ID" value="ESN99053.1"/>
    <property type="molecule type" value="Genomic_DNA"/>
</dbReference>
<reference evidence="1 3" key="2">
    <citation type="journal article" date="2013" name="Nature">
        <title>Insights into bilaterian evolution from three spiralian genomes.</title>
        <authorList>
            <person name="Simakov O."/>
            <person name="Marletaz F."/>
            <person name="Cho S.J."/>
            <person name="Edsinger-Gonzales E."/>
            <person name="Havlak P."/>
            <person name="Hellsten U."/>
            <person name="Kuo D.H."/>
            <person name="Larsson T."/>
            <person name="Lv J."/>
            <person name="Arendt D."/>
            <person name="Savage R."/>
            <person name="Osoegawa K."/>
            <person name="de Jong P."/>
            <person name="Grimwood J."/>
            <person name="Chapman J.A."/>
            <person name="Shapiro H."/>
            <person name="Aerts A."/>
            <person name="Otillar R.P."/>
            <person name="Terry A.Y."/>
            <person name="Boore J.L."/>
            <person name="Grigoriev I.V."/>
            <person name="Lindberg D.R."/>
            <person name="Seaver E.C."/>
            <person name="Weisblat D.A."/>
            <person name="Putnam N.H."/>
            <person name="Rokhsar D.S."/>
        </authorList>
    </citation>
    <scope>NUCLEOTIDE SEQUENCE</scope>
</reference>
<dbReference type="RefSeq" id="XP_009022959.1">
    <property type="nucleotide sequence ID" value="XM_009024711.1"/>
</dbReference>
<dbReference type="Proteomes" id="UP000015101">
    <property type="component" value="Unassembled WGS sequence"/>
</dbReference>
<protein>
    <submittedName>
        <fullName evidence="1 2">Uncharacterized protein</fullName>
    </submittedName>
</protein>
<dbReference type="HOGENOM" id="CLU_1867319_0_0_1"/>
<keyword evidence="3" id="KW-1185">Reference proteome</keyword>
<dbReference type="AlphaFoldDB" id="T1EST1"/>
<dbReference type="GeneID" id="20199631"/>
<reference evidence="3" key="1">
    <citation type="submission" date="2012-12" db="EMBL/GenBank/DDBJ databases">
        <authorList>
            <person name="Hellsten U."/>
            <person name="Grimwood J."/>
            <person name="Chapman J.A."/>
            <person name="Shapiro H."/>
            <person name="Aerts A."/>
            <person name="Otillar R.P."/>
            <person name="Terry A.Y."/>
            <person name="Boore J.L."/>
            <person name="Simakov O."/>
            <person name="Marletaz F."/>
            <person name="Cho S.-J."/>
            <person name="Edsinger-Gonzales E."/>
            <person name="Havlak P."/>
            <person name="Kuo D.-H."/>
            <person name="Larsson T."/>
            <person name="Lv J."/>
            <person name="Arendt D."/>
            <person name="Savage R."/>
            <person name="Osoegawa K."/>
            <person name="de Jong P."/>
            <person name="Lindberg D.R."/>
            <person name="Seaver E.C."/>
            <person name="Weisblat D.A."/>
            <person name="Putnam N.H."/>
            <person name="Grigoriev I.V."/>
            <person name="Rokhsar D.S."/>
        </authorList>
    </citation>
    <scope>NUCLEOTIDE SEQUENCE</scope>
</reference>
<proteinExistence type="predicted"/>
<gene>
    <name evidence="2" type="primary">20199631</name>
    <name evidence="1" type="ORF">HELRODRAFT_162532</name>
</gene>
<evidence type="ECO:0000313" key="1">
    <source>
        <dbReference type="EMBL" id="ESN99053.1"/>
    </source>
</evidence>
<dbReference type="KEGG" id="hro:HELRODRAFT_162532"/>
<evidence type="ECO:0000313" key="2">
    <source>
        <dbReference type="EnsemblMetazoa" id="HelroP162532"/>
    </source>
</evidence>
<dbReference type="CTD" id="20199631"/>
<organism evidence="2 3">
    <name type="scientific">Helobdella robusta</name>
    <name type="common">Californian leech</name>
    <dbReference type="NCBI Taxonomy" id="6412"/>
    <lineage>
        <taxon>Eukaryota</taxon>
        <taxon>Metazoa</taxon>
        <taxon>Spiralia</taxon>
        <taxon>Lophotrochozoa</taxon>
        <taxon>Annelida</taxon>
        <taxon>Clitellata</taxon>
        <taxon>Hirudinea</taxon>
        <taxon>Rhynchobdellida</taxon>
        <taxon>Glossiphoniidae</taxon>
        <taxon>Helobdella</taxon>
    </lineage>
</organism>
<reference evidence="2" key="3">
    <citation type="submission" date="2015-06" db="UniProtKB">
        <authorList>
            <consortium name="EnsemblMetazoa"/>
        </authorList>
    </citation>
    <scope>IDENTIFICATION</scope>
</reference>
<dbReference type="InParanoid" id="T1EST1"/>